<dbReference type="PROSITE" id="PS50931">
    <property type="entry name" value="HTH_LYSR"/>
    <property type="match status" value="1"/>
</dbReference>
<dbReference type="Pfam" id="PF03466">
    <property type="entry name" value="LysR_substrate"/>
    <property type="match status" value="1"/>
</dbReference>
<keyword evidence="4" id="KW-0804">Transcription</keyword>
<dbReference type="InterPro" id="IPR005119">
    <property type="entry name" value="LysR_subst-bd"/>
</dbReference>
<organism evidence="6 7">
    <name type="scientific">Biformimicrobium ophioploci</name>
    <dbReference type="NCBI Taxonomy" id="3036711"/>
    <lineage>
        <taxon>Bacteria</taxon>
        <taxon>Pseudomonadati</taxon>
        <taxon>Pseudomonadota</taxon>
        <taxon>Gammaproteobacteria</taxon>
        <taxon>Cellvibrionales</taxon>
        <taxon>Microbulbiferaceae</taxon>
        <taxon>Biformimicrobium</taxon>
    </lineage>
</organism>
<keyword evidence="3" id="KW-0238">DNA-binding</keyword>
<evidence type="ECO:0000256" key="3">
    <source>
        <dbReference type="ARBA" id="ARBA00023125"/>
    </source>
</evidence>
<dbReference type="Proteomes" id="UP001224392">
    <property type="component" value="Unassembled WGS sequence"/>
</dbReference>
<dbReference type="InterPro" id="IPR036390">
    <property type="entry name" value="WH_DNA-bd_sf"/>
</dbReference>
<dbReference type="RefSeq" id="WP_285763562.1">
    <property type="nucleotide sequence ID" value="NZ_BSYJ01000002.1"/>
</dbReference>
<evidence type="ECO:0000313" key="6">
    <source>
        <dbReference type="EMBL" id="GMG86939.1"/>
    </source>
</evidence>
<keyword evidence="7" id="KW-1185">Reference proteome</keyword>
<proteinExistence type="inferred from homology"/>
<evidence type="ECO:0000256" key="1">
    <source>
        <dbReference type="ARBA" id="ARBA00009437"/>
    </source>
</evidence>
<sequence>MSATLKQLRAFVAVARSGNLSSASAQLHITQAALSIAIRNLEEQLGGALFTRENRQMQLTPEGQHFLRQSEQLLLNWDRTFDNAREQFSLHQGNLSIAAMPSFAQNQLPALLQAFHSDHPNINFVVQDIVMERTLEAVAAGTAEVGITFRPDDLRGMEFRPLFTDRFVAIVPATHPLEKRTKVEWQHIAGQPFVAMNRGSAVRRWTEQAAGARQLRHVCEAGQLSTIGELVAKRLGISVVPNLCREQMELLGLRCIPVAEPVIEKSVGIVARQFSALSSAAAAFTRLIEHRLGS</sequence>
<evidence type="ECO:0000259" key="5">
    <source>
        <dbReference type="PROSITE" id="PS50931"/>
    </source>
</evidence>
<comment type="caution">
    <text evidence="6">The sequence shown here is derived from an EMBL/GenBank/DDBJ whole genome shotgun (WGS) entry which is preliminary data.</text>
</comment>
<feature type="domain" description="HTH lysR-type" evidence="5">
    <location>
        <begin position="1"/>
        <end position="60"/>
    </location>
</feature>
<dbReference type="SUPFAM" id="SSF46785">
    <property type="entry name" value="Winged helix' DNA-binding domain"/>
    <property type="match status" value="1"/>
</dbReference>
<comment type="similarity">
    <text evidence="1">Belongs to the LysR transcriptional regulatory family.</text>
</comment>
<dbReference type="InterPro" id="IPR000847">
    <property type="entry name" value="LysR_HTH_N"/>
</dbReference>
<reference evidence="6 7" key="1">
    <citation type="submission" date="2023-04" db="EMBL/GenBank/DDBJ databases">
        <title>Marinobulbifer ophiurae gen. nov., sp. Nov., isolate from tissue of brittle star Ophioplocus japonicus.</title>
        <authorList>
            <person name="Kawano K."/>
            <person name="Sawayama S."/>
            <person name="Nakagawa S."/>
        </authorList>
    </citation>
    <scope>NUCLEOTIDE SEQUENCE [LARGE SCALE GENOMIC DNA]</scope>
    <source>
        <strain evidence="6 7">NKW57</strain>
    </source>
</reference>
<dbReference type="CDD" id="cd08440">
    <property type="entry name" value="PBP2_LTTR_like_4"/>
    <property type="match status" value="1"/>
</dbReference>
<evidence type="ECO:0000313" key="7">
    <source>
        <dbReference type="Proteomes" id="UP001224392"/>
    </source>
</evidence>
<dbReference type="Gene3D" id="3.40.190.290">
    <property type="match status" value="1"/>
</dbReference>
<dbReference type="PANTHER" id="PTHR30419:SF30">
    <property type="entry name" value="LYSR FAMILY TRANSCRIPTIONAL REGULATOR"/>
    <property type="match status" value="1"/>
</dbReference>
<gene>
    <name evidence="6" type="ORF">MNKW57_12600</name>
</gene>
<evidence type="ECO:0000256" key="2">
    <source>
        <dbReference type="ARBA" id="ARBA00023015"/>
    </source>
</evidence>
<keyword evidence="2" id="KW-0805">Transcription regulation</keyword>
<protein>
    <submittedName>
        <fullName evidence="6">LysR family transcriptional regulator</fullName>
    </submittedName>
</protein>
<dbReference type="InterPro" id="IPR050950">
    <property type="entry name" value="HTH-type_LysR_regulators"/>
</dbReference>
<dbReference type="PRINTS" id="PR00039">
    <property type="entry name" value="HTHLYSR"/>
</dbReference>
<dbReference type="SUPFAM" id="SSF53850">
    <property type="entry name" value="Periplasmic binding protein-like II"/>
    <property type="match status" value="1"/>
</dbReference>
<accession>A0ABQ6LXV4</accession>
<name>A0ABQ6LXV4_9GAMM</name>
<dbReference type="Pfam" id="PF00126">
    <property type="entry name" value="HTH_1"/>
    <property type="match status" value="1"/>
</dbReference>
<dbReference type="InterPro" id="IPR036388">
    <property type="entry name" value="WH-like_DNA-bd_sf"/>
</dbReference>
<dbReference type="PANTHER" id="PTHR30419">
    <property type="entry name" value="HTH-TYPE TRANSCRIPTIONAL REGULATOR YBHD"/>
    <property type="match status" value="1"/>
</dbReference>
<dbReference type="Gene3D" id="1.10.10.10">
    <property type="entry name" value="Winged helix-like DNA-binding domain superfamily/Winged helix DNA-binding domain"/>
    <property type="match status" value="1"/>
</dbReference>
<dbReference type="EMBL" id="BSYJ01000002">
    <property type="protein sequence ID" value="GMG86939.1"/>
    <property type="molecule type" value="Genomic_DNA"/>
</dbReference>
<evidence type="ECO:0000256" key="4">
    <source>
        <dbReference type="ARBA" id="ARBA00023163"/>
    </source>
</evidence>